<organism evidence="7 8">
    <name type="scientific">Moschus moschiferus</name>
    <name type="common">Siberian musk deer</name>
    <name type="synonym">Moschus sibiricus</name>
    <dbReference type="NCBI Taxonomy" id="68415"/>
    <lineage>
        <taxon>Eukaryota</taxon>
        <taxon>Metazoa</taxon>
        <taxon>Chordata</taxon>
        <taxon>Craniata</taxon>
        <taxon>Vertebrata</taxon>
        <taxon>Euteleostomi</taxon>
        <taxon>Mammalia</taxon>
        <taxon>Eutheria</taxon>
        <taxon>Laurasiatheria</taxon>
        <taxon>Artiodactyla</taxon>
        <taxon>Ruminantia</taxon>
        <taxon>Pecora</taxon>
        <taxon>Moschidae</taxon>
        <taxon>Moschus</taxon>
    </lineage>
</organism>
<evidence type="ECO:0000256" key="1">
    <source>
        <dbReference type="ARBA" id="ARBA00004123"/>
    </source>
</evidence>
<feature type="region of interest" description="Disordered" evidence="5">
    <location>
        <begin position="1"/>
        <end position="29"/>
    </location>
</feature>
<dbReference type="PANTHER" id="PTHR21213">
    <property type="entry name" value="GEO09665P1-RELATED"/>
    <property type="match status" value="1"/>
</dbReference>
<dbReference type="InterPro" id="IPR045230">
    <property type="entry name" value="MBS1/2-like"/>
</dbReference>
<reference evidence="7" key="1">
    <citation type="submission" date="2025-08" db="UniProtKB">
        <authorList>
            <consortium name="Ensembl"/>
        </authorList>
    </citation>
    <scope>IDENTIFICATION</scope>
</reference>
<dbReference type="Ensembl" id="ENSMMST00000004511.1">
    <property type="protein sequence ID" value="ENSMMSP00000004148.1"/>
    <property type="gene ID" value="ENSMMSG00000003135.1"/>
</dbReference>
<evidence type="ECO:0000256" key="4">
    <source>
        <dbReference type="ARBA" id="ARBA00023242"/>
    </source>
</evidence>
<feature type="compositionally biased region" description="Basic residues" evidence="5">
    <location>
        <begin position="14"/>
        <end position="29"/>
    </location>
</feature>
<dbReference type="Gene3D" id="4.10.1050.10">
    <property type="entry name" value="At2g23090-like"/>
    <property type="match status" value="1"/>
</dbReference>
<evidence type="ECO:0000256" key="3">
    <source>
        <dbReference type="ARBA" id="ARBA00022490"/>
    </source>
</evidence>
<comment type="subcellular location">
    <subcellularLocation>
        <location evidence="2">Cytoplasm</location>
    </subcellularLocation>
    <subcellularLocation>
        <location evidence="1">Nucleus</location>
    </subcellularLocation>
</comment>
<dbReference type="GeneTree" id="ENSGT00940000169819"/>
<evidence type="ECO:0000256" key="2">
    <source>
        <dbReference type="ARBA" id="ARBA00004496"/>
    </source>
</evidence>
<dbReference type="InterPro" id="IPR007513">
    <property type="entry name" value="SERF-like_N"/>
</dbReference>
<evidence type="ECO:0000256" key="5">
    <source>
        <dbReference type="SAM" id="MobiDB-lite"/>
    </source>
</evidence>
<dbReference type="Pfam" id="PF04419">
    <property type="entry name" value="SERF-like_N"/>
    <property type="match status" value="1"/>
</dbReference>
<dbReference type="Proteomes" id="UP000694544">
    <property type="component" value="Unplaced"/>
</dbReference>
<evidence type="ECO:0000313" key="7">
    <source>
        <dbReference type="Ensembl" id="ENSMMSP00000004148.1"/>
    </source>
</evidence>
<keyword evidence="8" id="KW-1185">Reference proteome</keyword>
<dbReference type="GO" id="GO:0005634">
    <property type="term" value="C:nucleus"/>
    <property type="evidence" value="ECO:0007669"/>
    <property type="project" value="UniProtKB-SubCell"/>
</dbReference>
<feature type="compositionally biased region" description="Low complexity" evidence="5">
    <location>
        <begin position="1"/>
        <end position="13"/>
    </location>
</feature>
<dbReference type="SUPFAM" id="SSF118359">
    <property type="entry name" value="Expressed protein At2g23090/F21P24.15"/>
    <property type="match status" value="1"/>
</dbReference>
<sequence>MAPGQQKIQSQQKNAKKQAGQRKKQGHHQKAAAKAALIYTCTVSAFLTNC</sequence>
<dbReference type="GO" id="GO:0005737">
    <property type="term" value="C:cytoplasm"/>
    <property type="evidence" value="ECO:0007669"/>
    <property type="project" value="UniProtKB-SubCell"/>
</dbReference>
<accession>A0A8C6CY81</accession>
<evidence type="ECO:0000313" key="8">
    <source>
        <dbReference type="Proteomes" id="UP000694544"/>
    </source>
</evidence>
<feature type="domain" description="Small EDRK-rich factor-like N-terminal" evidence="6">
    <location>
        <begin position="1"/>
        <end position="37"/>
    </location>
</feature>
<dbReference type="InterPro" id="IPR026939">
    <property type="entry name" value="ZNF706/At2g23090_sf"/>
</dbReference>
<dbReference type="AlphaFoldDB" id="A0A8C6CY81"/>
<name>A0A8C6CY81_MOSMO</name>
<dbReference type="PANTHER" id="PTHR21213:SF0">
    <property type="entry name" value="ZINC FINGER PROTEIN 706"/>
    <property type="match status" value="1"/>
</dbReference>
<keyword evidence="3" id="KW-0963">Cytoplasm</keyword>
<evidence type="ECO:0000259" key="6">
    <source>
        <dbReference type="Pfam" id="PF04419"/>
    </source>
</evidence>
<proteinExistence type="predicted"/>
<protein>
    <recommendedName>
        <fullName evidence="6">Small EDRK-rich factor-like N-terminal domain-containing protein</fullName>
    </recommendedName>
</protein>
<reference evidence="7" key="2">
    <citation type="submission" date="2025-09" db="UniProtKB">
        <authorList>
            <consortium name="Ensembl"/>
        </authorList>
    </citation>
    <scope>IDENTIFICATION</scope>
</reference>
<keyword evidence="4" id="KW-0539">Nucleus</keyword>